<dbReference type="PROSITE" id="PS00455">
    <property type="entry name" value="AMP_BINDING"/>
    <property type="match status" value="1"/>
</dbReference>
<dbReference type="SUPFAM" id="SSF56801">
    <property type="entry name" value="Acetyl-CoA synthetase-like"/>
    <property type="match status" value="1"/>
</dbReference>
<dbReference type="Pfam" id="PF00501">
    <property type="entry name" value="AMP-binding"/>
    <property type="match status" value="1"/>
</dbReference>
<dbReference type="InterPro" id="IPR045851">
    <property type="entry name" value="AMP-bd_C_sf"/>
</dbReference>
<dbReference type="RefSeq" id="WP_087440313.1">
    <property type="nucleotide sequence ID" value="NZ_CP041405.1"/>
</dbReference>
<proteinExistence type="predicted"/>
<dbReference type="AlphaFoldDB" id="A0AAP9J1T7"/>
<dbReference type="Gene3D" id="3.40.50.12780">
    <property type="entry name" value="N-terminal domain of ligase-like"/>
    <property type="match status" value="1"/>
</dbReference>
<dbReference type="InterPro" id="IPR000873">
    <property type="entry name" value="AMP-dep_synth/lig_dom"/>
</dbReference>
<name>A0AAP9J1T7_PANTH</name>
<dbReference type="PANTHER" id="PTHR44845">
    <property type="entry name" value="CARRIER DOMAIN-CONTAINING PROTEIN"/>
    <property type="match status" value="1"/>
</dbReference>
<organism evidence="5 6">
    <name type="scientific">Paenibacillus thiaminolyticus</name>
    <name type="common">Bacillus thiaminolyticus</name>
    <dbReference type="NCBI Taxonomy" id="49283"/>
    <lineage>
        <taxon>Bacteria</taxon>
        <taxon>Bacillati</taxon>
        <taxon>Bacillota</taxon>
        <taxon>Bacilli</taxon>
        <taxon>Bacillales</taxon>
        <taxon>Paenibacillaceae</taxon>
        <taxon>Paenibacillus</taxon>
    </lineage>
</organism>
<evidence type="ECO:0000313" key="6">
    <source>
        <dbReference type="Proteomes" id="UP000315377"/>
    </source>
</evidence>
<dbReference type="Proteomes" id="UP001209276">
    <property type="component" value="Unassembled WGS sequence"/>
</dbReference>
<dbReference type="Gene3D" id="3.30.300.30">
    <property type="match status" value="1"/>
</dbReference>
<evidence type="ECO:0000313" key="5">
    <source>
        <dbReference type="EMBL" id="QDM44917.1"/>
    </source>
</evidence>
<feature type="domain" description="AMP-dependent synthetase/ligase" evidence="3">
    <location>
        <begin position="12"/>
        <end position="367"/>
    </location>
</feature>
<evidence type="ECO:0000259" key="3">
    <source>
        <dbReference type="Pfam" id="PF00501"/>
    </source>
</evidence>
<dbReference type="InterPro" id="IPR042099">
    <property type="entry name" value="ANL_N_sf"/>
</dbReference>
<sequence length="510" mass="57843">MHTNLLDYLKVTSERVPARTAVIDGDRNISFLDLSEDAKKLSGIINRKVNGIIRKPVAVLLDKQIETIVANISIIFSGNAYMNLDTKTPVQRISNIIKLIEPELIITNNKFMPKLEGIWPSEKVLNMDQIDLRNETYSQDVLDGILGKIIDTDPLCIINTSGSTGVPKGVVLNHRSFIDFTEWAIHTTGISDGEVIGSLSPSVFDIYSFELCMLMALGSTILILPDGLSAFPARLLQLLQEHKATYIFWVPTIMVNIANMDLLSRISLPSLRSVWFAGEVFPTKQFNYWQKHLKQARFINLYGPIEITLDCTYYIVDRELSDDEPIPIGVTCKNTDVFILNEENKLCGVNEEGELCVRGTSLAMGYYNNPEKTAVAFVQNPLNHSYPEIIYRTGDIVLENDRGELIFKGRKDSIIKHSGYRIELGEIEHVIINTLKLVENGCIVYNFEKKEIIFYYESEQELSVADMRRRIGTVLPKYMIPSIYIKLGELPRNTNGKIDRLKLKEFIHES</sequence>
<accession>A0AAP9J1T7</accession>
<protein>
    <submittedName>
        <fullName evidence="5">AMP-binding protein</fullName>
    </submittedName>
    <submittedName>
        <fullName evidence="4">Amino acid adenylation domain-containing protein</fullName>
    </submittedName>
</protein>
<evidence type="ECO:0000256" key="1">
    <source>
        <dbReference type="ARBA" id="ARBA00022450"/>
    </source>
</evidence>
<keyword evidence="1" id="KW-0596">Phosphopantetheine</keyword>
<dbReference type="EMBL" id="CP041405">
    <property type="protein sequence ID" value="QDM44917.1"/>
    <property type="molecule type" value="Genomic_DNA"/>
</dbReference>
<evidence type="ECO:0000313" key="7">
    <source>
        <dbReference type="Proteomes" id="UP001209276"/>
    </source>
</evidence>
<gene>
    <name evidence="5" type="ORF">FLT43_16585</name>
    <name evidence="4" type="ORF">M5W83_15040</name>
</gene>
<dbReference type="GeneID" id="76997580"/>
<keyword evidence="2" id="KW-0597">Phosphoprotein</keyword>
<keyword evidence="7" id="KW-1185">Reference proteome</keyword>
<reference evidence="4 7" key="2">
    <citation type="submission" date="2022-05" db="EMBL/GenBank/DDBJ databases">
        <title>Genome Sequencing of Bee-Associated Microbes.</title>
        <authorList>
            <person name="Dunlap C."/>
        </authorList>
    </citation>
    <scope>NUCLEOTIDE SEQUENCE [LARGE SCALE GENOMIC DNA]</scope>
    <source>
        <strain evidence="4 7">NRRL B-14613</strain>
    </source>
</reference>
<dbReference type="Proteomes" id="UP000315377">
    <property type="component" value="Chromosome"/>
</dbReference>
<evidence type="ECO:0000256" key="2">
    <source>
        <dbReference type="ARBA" id="ARBA00022553"/>
    </source>
</evidence>
<dbReference type="CDD" id="cd05930">
    <property type="entry name" value="A_NRPS"/>
    <property type="match status" value="1"/>
</dbReference>
<evidence type="ECO:0000313" key="4">
    <source>
        <dbReference type="EMBL" id="MCY9608463.1"/>
    </source>
</evidence>
<dbReference type="EMBL" id="JAMDMM010000027">
    <property type="protein sequence ID" value="MCY9608463.1"/>
    <property type="molecule type" value="Genomic_DNA"/>
</dbReference>
<dbReference type="PANTHER" id="PTHR44845:SF6">
    <property type="entry name" value="BETA-ALANINE-ACTIVATING ENZYME"/>
    <property type="match status" value="1"/>
</dbReference>
<reference evidence="5 6" key="1">
    <citation type="submission" date="2019-07" db="EMBL/GenBank/DDBJ databases">
        <title>Paenibacillus thiaminolyticus NRRL B-4156.</title>
        <authorList>
            <person name="Hehnly C."/>
            <person name="Zhang L."/>
        </authorList>
    </citation>
    <scope>NUCLEOTIDE SEQUENCE [LARGE SCALE GENOMIC DNA]</scope>
    <source>
        <strain evidence="5 6">NRRL B-4156</strain>
    </source>
</reference>
<dbReference type="InterPro" id="IPR020845">
    <property type="entry name" value="AMP-binding_CS"/>
</dbReference>